<dbReference type="Pfam" id="PF10118">
    <property type="entry name" value="Metal_hydrol"/>
    <property type="match status" value="1"/>
</dbReference>
<dbReference type="Proteomes" id="UP000013190">
    <property type="component" value="Unassembled WGS sequence"/>
</dbReference>
<reference evidence="3" key="1">
    <citation type="submission" date="2013-02" db="EMBL/GenBank/DDBJ databases">
        <title>The Genome Sequence of Acinetobacter sp. NIPH 236.</title>
        <authorList>
            <consortium name="The Broad Institute Genome Sequencing Platform"/>
            <consortium name="The Broad Institute Genome Sequencing Center for Infectious Disease"/>
            <person name="Cerqueira G."/>
            <person name="Feldgarden M."/>
            <person name="Courvalin P."/>
            <person name="Perichon B."/>
            <person name="Grillot-Courvalin C."/>
            <person name="Clermont D."/>
            <person name="Rocha E."/>
            <person name="Yoon E.-J."/>
            <person name="Nemec A."/>
            <person name="Walker B."/>
            <person name="Young S.K."/>
            <person name="Zeng Q."/>
            <person name="Gargeya S."/>
            <person name="Fitzgerald M."/>
            <person name="Haas B."/>
            <person name="Abouelleil A."/>
            <person name="Alvarado L."/>
            <person name="Arachchi H.M."/>
            <person name="Berlin A.M."/>
            <person name="Chapman S.B."/>
            <person name="Dewar J."/>
            <person name="Goldberg J."/>
            <person name="Griggs A."/>
            <person name="Gujja S."/>
            <person name="Hansen M."/>
            <person name="Howarth C."/>
            <person name="Imamovic A."/>
            <person name="Larimer J."/>
            <person name="McCowan C."/>
            <person name="Murphy C."/>
            <person name="Neiman D."/>
            <person name="Pearson M."/>
            <person name="Priest M."/>
            <person name="Roberts A."/>
            <person name="Saif S."/>
            <person name="Shea T."/>
            <person name="Sisk P."/>
            <person name="Sykes S."/>
            <person name="Wortman J."/>
            <person name="Nusbaum C."/>
            <person name="Birren B."/>
        </authorList>
    </citation>
    <scope>NUCLEOTIDE SEQUENCE [LARGE SCALE GENOMIC DNA]</scope>
    <source>
        <strain evidence="3">NIPH 236</strain>
    </source>
</reference>
<sequence length="318" mass="36996">MCMIMENHQIKARKVHFDFSESSVCWMPNDPLCSHIANGINMLLPVGEFWFCRVFNKALPYIKDPKLKDDVTGFIRQEAAHARAHEKVQDFLKENGYDIQDSLNRAHLIFNVLLGDKPLGIPFIKGEKLDEYWLLFRVGVIAAIEHFTGTIGQWTLESKSWDKADPAMSDLFRWHLAEEVEHRCVAYDLFEHLLSNKLGFYVSRQVIMLAIFPLFIYFLADFARNLGKQDLDHQDMQKLMRRGFFTFIRKFEETATKTDHLPTIKYLFKAALRWVSPHFNPIHEGNTEQALAYIAHSPAVNFFENVAQQKSFKVSTFS</sequence>
<protein>
    <recommendedName>
        <fullName evidence="4">Metal-dependent hydrolase</fullName>
    </recommendedName>
</protein>
<comment type="caution">
    <text evidence="2">The sequence shown here is derived from an EMBL/GenBank/DDBJ whole genome shotgun (WGS) entry which is preliminary data.</text>
</comment>
<dbReference type="PIRSF" id="PIRSF007580">
    <property type="entry name" value="UCP07580"/>
    <property type="match status" value="1"/>
</dbReference>
<keyword evidence="1" id="KW-0472">Membrane</keyword>
<keyword evidence="1" id="KW-1133">Transmembrane helix</keyword>
<evidence type="ECO:0000313" key="2">
    <source>
        <dbReference type="EMBL" id="ENU26386.1"/>
    </source>
</evidence>
<accession>A0ABP2TVU3</accession>
<proteinExistence type="predicted"/>
<dbReference type="InterPro" id="IPR016516">
    <property type="entry name" value="UCP07580"/>
</dbReference>
<dbReference type="EMBL" id="APOJ01000025">
    <property type="protein sequence ID" value="ENU26386.1"/>
    <property type="molecule type" value="Genomic_DNA"/>
</dbReference>
<name>A0ABP2TVU3_9GAMM</name>
<feature type="transmembrane region" description="Helical" evidence="1">
    <location>
        <begin position="198"/>
        <end position="220"/>
    </location>
</feature>
<organism evidence="2 3">
    <name type="scientific">Acinetobacter modestus</name>
    <dbReference type="NCBI Taxonomy" id="1776740"/>
    <lineage>
        <taxon>Bacteria</taxon>
        <taxon>Pseudomonadati</taxon>
        <taxon>Pseudomonadota</taxon>
        <taxon>Gammaproteobacteria</taxon>
        <taxon>Moraxellales</taxon>
        <taxon>Moraxellaceae</taxon>
        <taxon>Acinetobacter</taxon>
    </lineage>
</organism>
<reference evidence="2 3" key="2">
    <citation type="journal article" date="2016" name="Int. J. Syst. Evol. Microbiol.">
        <title>Taxonomy of haemolytic and/or proteolytic strains of the genus Acinetobacter with the proposal of Acinetobacter courvalinii sp. nov. (genomic species 14 sensu Bouvet &amp; Jeanjean), Acinetobacter dispersus sp. nov. (genomic species 17), Acinetobacter modestus sp. nov., Acinetobacter proteolyticus sp. nov. and Acinetobacter vivianii sp. nov.</title>
        <authorList>
            <person name="Nemec A."/>
            <person name="Radolfova-Krizova L."/>
            <person name="Maixnerova M."/>
            <person name="Vrestiakova E."/>
            <person name="Jezek P."/>
            <person name="Sedo O."/>
        </authorList>
    </citation>
    <scope>NUCLEOTIDE SEQUENCE [LARGE SCALE GENOMIC DNA]</scope>
    <source>
        <strain evidence="2 3">NIPH 236</strain>
    </source>
</reference>
<dbReference type="PANTHER" id="PTHR39456:SF1">
    <property type="entry name" value="METAL-DEPENDENT HYDROLASE"/>
    <property type="match status" value="1"/>
</dbReference>
<dbReference type="PANTHER" id="PTHR39456">
    <property type="entry name" value="METAL-DEPENDENT HYDROLASE"/>
    <property type="match status" value="1"/>
</dbReference>
<keyword evidence="3" id="KW-1185">Reference proteome</keyword>
<gene>
    <name evidence="2" type="ORF">F992_01934</name>
</gene>
<evidence type="ECO:0008006" key="4">
    <source>
        <dbReference type="Google" id="ProtNLM"/>
    </source>
</evidence>
<evidence type="ECO:0000313" key="3">
    <source>
        <dbReference type="Proteomes" id="UP000013190"/>
    </source>
</evidence>
<evidence type="ECO:0000256" key="1">
    <source>
        <dbReference type="SAM" id="Phobius"/>
    </source>
</evidence>
<keyword evidence="1" id="KW-0812">Transmembrane</keyword>
<feature type="transmembrane region" description="Helical" evidence="1">
    <location>
        <begin position="134"/>
        <end position="156"/>
    </location>
</feature>